<protein>
    <submittedName>
        <fullName evidence="2">Uncharacterized protein</fullName>
    </submittedName>
</protein>
<comment type="caution">
    <text evidence="2">The sequence shown here is derived from an EMBL/GenBank/DDBJ whole genome shotgun (WGS) entry which is preliminary data.</text>
</comment>
<dbReference type="Proteomes" id="UP000682733">
    <property type="component" value="Unassembled WGS sequence"/>
</dbReference>
<reference evidence="2" key="1">
    <citation type="submission" date="2021-02" db="EMBL/GenBank/DDBJ databases">
        <authorList>
            <person name="Nowell W R."/>
        </authorList>
    </citation>
    <scope>NUCLEOTIDE SEQUENCE</scope>
</reference>
<dbReference type="EMBL" id="CAJNOK010031264">
    <property type="protein sequence ID" value="CAF1470102.1"/>
    <property type="molecule type" value="Genomic_DNA"/>
</dbReference>
<name>A0A8S2FHF0_9BILA</name>
<evidence type="ECO:0000256" key="1">
    <source>
        <dbReference type="SAM" id="Coils"/>
    </source>
</evidence>
<dbReference type="Proteomes" id="UP000677228">
    <property type="component" value="Unassembled WGS sequence"/>
</dbReference>
<keyword evidence="1" id="KW-0175">Coiled coil</keyword>
<dbReference type="AlphaFoldDB" id="A0A8S2FHF0"/>
<feature type="coiled-coil region" evidence="1">
    <location>
        <begin position="126"/>
        <end position="168"/>
    </location>
</feature>
<gene>
    <name evidence="2" type="ORF">OVA965_LOCUS35621</name>
    <name evidence="3" type="ORF">TMI583_LOCUS36598</name>
</gene>
<sequence>MNRCSNNECLWSCIWLKDYQHTAVKFYYSENKSTDPIGYSRFSLTSLTIIRLMHEKSCEDNRFERLKLHAIRIPYLLDLFEFLVLPNRDDMIRARDLYDYFRKFNDKSYSDLLSNIEAKNTFGIYFADQSSEMNEALQEIQDQVEQDKKDKIEEVDNGKEKYEQLMKKAYELKCECALNLYFRKCERCTTIKDANNLKVHIDECPIPSQTNGLYQKMYILYDINYYEPITRYEFDMDSTTLLDETTAAEEHMDEMNSNKWQGGQ</sequence>
<evidence type="ECO:0000313" key="2">
    <source>
        <dbReference type="EMBL" id="CAF1470102.1"/>
    </source>
</evidence>
<evidence type="ECO:0000313" key="3">
    <source>
        <dbReference type="EMBL" id="CAF4262263.1"/>
    </source>
</evidence>
<dbReference type="EMBL" id="CAJOBA010053162">
    <property type="protein sequence ID" value="CAF4262263.1"/>
    <property type="molecule type" value="Genomic_DNA"/>
</dbReference>
<accession>A0A8S2FHF0</accession>
<feature type="non-terminal residue" evidence="2">
    <location>
        <position position="1"/>
    </location>
</feature>
<proteinExistence type="predicted"/>
<organism evidence="2 4">
    <name type="scientific">Didymodactylos carnosus</name>
    <dbReference type="NCBI Taxonomy" id="1234261"/>
    <lineage>
        <taxon>Eukaryota</taxon>
        <taxon>Metazoa</taxon>
        <taxon>Spiralia</taxon>
        <taxon>Gnathifera</taxon>
        <taxon>Rotifera</taxon>
        <taxon>Eurotatoria</taxon>
        <taxon>Bdelloidea</taxon>
        <taxon>Philodinida</taxon>
        <taxon>Philodinidae</taxon>
        <taxon>Didymodactylos</taxon>
    </lineage>
</organism>
<evidence type="ECO:0000313" key="4">
    <source>
        <dbReference type="Proteomes" id="UP000677228"/>
    </source>
</evidence>